<dbReference type="EMBL" id="JAMZMK010012184">
    <property type="protein sequence ID" value="KAI7724581.1"/>
    <property type="molecule type" value="Genomic_DNA"/>
</dbReference>
<evidence type="ECO:0000313" key="1">
    <source>
        <dbReference type="EMBL" id="KAI7724581.1"/>
    </source>
</evidence>
<organism evidence="1 2">
    <name type="scientific">Ambrosia artemisiifolia</name>
    <name type="common">Common ragweed</name>
    <dbReference type="NCBI Taxonomy" id="4212"/>
    <lineage>
        <taxon>Eukaryota</taxon>
        <taxon>Viridiplantae</taxon>
        <taxon>Streptophyta</taxon>
        <taxon>Embryophyta</taxon>
        <taxon>Tracheophyta</taxon>
        <taxon>Spermatophyta</taxon>
        <taxon>Magnoliopsida</taxon>
        <taxon>eudicotyledons</taxon>
        <taxon>Gunneridae</taxon>
        <taxon>Pentapetalae</taxon>
        <taxon>asterids</taxon>
        <taxon>campanulids</taxon>
        <taxon>Asterales</taxon>
        <taxon>Asteraceae</taxon>
        <taxon>Asteroideae</taxon>
        <taxon>Heliantheae alliance</taxon>
        <taxon>Heliantheae</taxon>
        <taxon>Ambrosia</taxon>
    </lineage>
</organism>
<accession>A0AAD5BLH6</accession>
<reference evidence="1" key="1">
    <citation type="submission" date="2022-06" db="EMBL/GenBank/DDBJ databases">
        <title>Uncovering the hologenomic basis of an extraordinary plant invasion.</title>
        <authorList>
            <person name="Bieker V.C."/>
            <person name="Martin M.D."/>
            <person name="Gilbert T."/>
            <person name="Hodgins K."/>
            <person name="Battlay P."/>
            <person name="Petersen B."/>
            <person name="Wilson J."/>
        </authorList>
    </citation>
    <scope>NUCLEOTIDE SEQUENCE</scope>
    <source>
        <strain evidence="1">AA19_3_7</strain>
        <tissue evidence="1">Leaf</tissue>
    </source>
</reference>
<dbReference type="Proteomes" id="UP001206925">
    <property type="component" value="Unassembled WGS sequence"/>
</dbReference>
<proteinExistence type="predicted"/>
<evidence type="ECO:0000313" key="2">
    <source>
        <dbReference type="Proteomes" id="UP001206925"/>
    </source>
</evidence>
<dbReference type="PANTHER" id="PTHR46992">
    <property type="entry name" value="GYF DOMAIN-CONTAINING PROTEIN"/>
    <property type="match status" value="1"/>
</dbReference>
<sequence length="190" mass="20755">MSDKIVQVSPITQVTAVEPLAFVAPDKDEESILGDIWKGKVTGSIADAGNDGNFSLVEELIDPNKPINQTDAESALLFNSPKRNLDGEQIIPEIGPYEEKTTRSNSGIIVGVLDDSSNLKVTDSAFVKHQFFEDVINTEHPNDSNSLFAMPSSKQHWAGNMQQPMKSSINKHLASGVPPEELSLFYCDPQ</sequence>
<dbReference type="PANTHER" id="PTHR46992:SF1">
    <property type="entry name" value="GYF DOMAIN-CONTAINING PROTEIN"/>
    <property type="match status" value="1"/>
</dbReference>
<comment type="caution">
    <text evidence="1">The sequence shown here is derived from an EMBL/GenBank/DDBJ whole genome shotgun (WGS) entry which is preliminary data.</text>
</comment>
<keyword evidence="2" id="KW-1185">Reference proteome</keyword>
<dbReference type="AlphaFoldDB" id="A0AAD5BLH6"/>
<feature type="non-terminal residue" evidence="1">
    <location>
        <position position="1"/>
    </location>
</feature>
<protein>
    <submittedName>
        <fullName evidence="1">Uncharacterized protein</fullName>
    </submittedName>
</protein>
<name>A0AAD5BLH6_AMBAR</name>
<gene>
    <name evidence="1" type="ORF">M8C21_015442</name>
</gene>